<keyword evidence="5" id="KW-0482">Metalloprotease</keyword>
<dbReference type="InterPro" id="IPR013856">
    <property type="entry name" value="Peptidase_M4_domain"/>
</dbReference>
<reference evidence="10 11" key="1">
    <citation type="submission" date="2017-11" db="EMBL/GenBank/DDBJ databases">
        <title>Genome sequence of the bacterial symbiont EPR9N from a vent mussel Bathymodiolus thermophilus.</title>
        <authorList>
            <person name="Won Y.-J."/>
        </authorList>
    </citation>
    <scope>NUCLEOTIDE SEQUENCE [LARGE SCALE GENOMIC DNA]</scope>
    <source>
        <strain evidence="10 11">EPR9N</strain>
    </source>
</reference>
<keyword evidence="7" id="KW-0732">Signal</keyword>
<evidence type="ECO:0000256" key="4">
    <source>
        <dbReference type="ARBA" id="ARBA00022833"/>
    </source>
</evidence>
<evidence type="ECO:0000256" key="3">
    <source>
        <dbReference type="ARBA" id="ARBA00022801"/>
    </source>
</evidence>
<dbReference type="PANTHER" id="PTHR33794">
    <property type="entry name" value="BACILLOLYSIN"/>
    <property type="match status" value="1"/>
</dbReference>
<dbReference type="GO" id="GO:0006508">
    <property type="term" value="P:proteolysis"/>
    <property type="evidence" value="ECO:0007669"/>
    <property type="project" value="UniProtKB-KW"/>
</dbReference>
<evidence type="ECO:0000256" key="6">
    <source>
        <dbReference type="ARBA" id="ARBA00023145"/>
    </source>
</evidence>
<dbReference type="Gene3D" id="1.10.390.10">
    <property type="entry name" value="Neutral Protease Domain 2"/>
    <property type="match status" value="1"/>
</dbReference>
<evidence type="ECO:0000256" key="2">
    <source>
        <dbReference type="ARBA" id="ARBA00022723"/>
    </source>
</evidence>
<evidence type="ECO:0000259" key="9">
    <source>
        <dbReference type="Pfam" id="PF02868"/>
    </source>
</evidence>
<dbReference type="AlphaFoldDB" id="A0A3G3INF5"/>
<dbReference type="GO" id="GO:0004222">
    <property type="term" value="F:metalloendopeptidase activity"/>
    <property type="evidence" value="ECO:0007669"/>
    <property type="project" value="InterPro"/>
</dbReference>
<dbReference type="Gene3D" id="3.10.170.10">
    <property type="match status" value="1"/>
</dbReference>
<keyword evidence="4" id="KW-0862">Zinc</keyword>
<dbReference type="PANTHER" id="PTHR33794:SF1">
    <property type="entry name" value="BACILLOLYSIN"/>
    <property type="match status" value="1"/>
</dbReference>
<evidence type="ECO:0000256" key="7">
    <source>
        <dbReference type="SAM" id="SignalP"/>
    </source>
</evidence>
<dbReference type="Gene3D" id="2.60.40.2700">
    <property type="match status" value="4"/>
</dbReference>
<protein>
    <submittedName>
        <fullName evidence="10">Uncharacterized protein</fullName>
    </submittedName>
</protein>
<feature type="signal peptide" evidence="7">
    <location>
        <begin position="1"/>
        <end position="24"/>
    </location>
</feature>
<dbReference type="RefSeq" id="WP_122951672.1">
    <property type="nucleotide sequence ID" value="NZ_CP024634.1"/>
</dbReference>
<dbReference type="Proteomes" id="UP000278334">
    <property type="component" value="Chromosome"/>
</dbReference>
<keyword evidence="3" id="KW-0378">Hydrolase</keyword>
<keyword evidence="2" id="KW-0479">Metal-binding</keyword>
<dbReference type="InterPro" id="IPR001570">
    <property type="entry name" value="Peptidase_M4_C_domain"/>
</dbReference>
<dbReference type="KEGG" id="bthg:MS2017_1307"/>
<evidence type="ECO:0000313" key="11">
    <source>
        <dbReference type="Proteomes" id="UP000278334"/>
    </source>
</evidence>
<proteinExistence type="predicted"/>
<dbReference type="InterPro" id="IPR050728">
    <property type="entry name" value="Zinc_Metalloprotease_M4"/>
</dbReference>
<feature type="chain" id="PRO_5017927946" evidence="7">
    <location>
        <begin position="25"/>
        <end position="1149"/>
    </location>
</feature>
<keyword evidence="6" id="KW-0865">Zymogen</keyword>
<dbReference type="GO" id="GO:0046872">
    <property type="term" value="F:metal ion binding"/>
    <property type="evidence" value="ECO:0007669"/>
    <property type="project" value="UniProtKB-KW"/>
</dbReference>
<sequence length="1149" mass="125033" precursor="true">MITLPLQLKGIRCFTLLSVLLLSACGGGSGGGDNAPVETGYFRDSAVEGLNYTTITQSGTTDKLGSYQYVAGERITFSLGNMVLGSAIASEALYPHNIATDYEHSIKIAQLLQTLDSNNNLDDGIDVSKQFKGADTTLPNDDLTQDYIDSHTFSSKTLVTKNKAQEHLAQTLNKYGVVNTPATVRINGYVVENMTLTAEIEDLGGVPSDITYQWYAGANLVSEQSGNAFPLTQNHVGKKIKVRVLFVDSTGVSEDVYSDLSSLVANVNDLATIRILGNAIQGEKLSADVYDLDGVPNNIAYRWYIGDDLINWKNGSTLFLTQDYVGKKIKVRATFTDSMGASEDIYSELSGLVANVNDVATIGILGNVSQGETLETEIRDLDGVPSDITYQWYVDTDPISGQNSSTLSLTQNHVGKTIKVQATFTDSMGASESVYSAPSNAVANVNDLATISILGNAIRGETLSAHINDIDGVPSDITYQWYVDDNLISGQSSSELVLIQAYIGKNIKVRAIFTDSMGASEDIDSTPTALVVASIVTGYFKGSAVKGLKYVTATDTGITDTLGTYKYKTGEHIKFYLGGLYLGKSLATGTLYPSDIANSNQKMVKITQLLQTLDVDSDPSNGIDVARFSSNTKEQYLPDGDLSQEYINRFGESKILVSKENAEQFLTTQIENDRSTAGYTGITTEEGEYNFTFPSTGRRTFEIPTLACGKVNCCMVRVFKNGVAKNRVIVDRNRVIRFNMQQQAEGMIVVRIRAASTQACYYKDPIVTPIQTLDETKKTIVTQGQNGNNITLDILKSNQSYYLQSIVTSDTSNVEVKTIKSIGLGNEGGHIKHTATQAKYLDKEGVDAHANSIKVYRYLKDILKTNSYNDADGDLLSITNYLYPRSSDSCGADCYPGSYFNAFSSGGNLYFTPPKPERGHRKSLSYLVDVVAHEWGHSITGSFSKLAYLRQSGALNEAFSDWFGISVKQHYSTGEKIWTLGPVNTPNRSMSNPSSLAVAYGKEDNYKILNRSGVAIRPRVNDTVPYPDTYKGENWRTTDEINCPVPSSHENDVCGVHYNSSVANKMFYLLSVGGTHNGTTVTGIGIDNAMKIALDANKNQWTEVTTFHDAKAGMIASAGSDVNVIEQVKRAWEAINVLDSNKPAPNSIP</sequence>
<keyword evidence="1" id="KW-0645">Protease</keyword>
<feature type="domain" description="Peptidase M4" evidence="8">
    <location>
        <begin position="783"/>
        <end position="940"/>
    </location>
</feature>
<dbReference type="Pfam" id="PF01447">
    <property type="entry name" value="Peptidase_M4"/>
    <property type="match status" value="1"/>
</dbReference>
<evidence type="ECO:0000259" key="8">
    <source>
        <dbReference type="Pfam" id="PF01447"/>
    </source>
</evidence>
<dbReference type="InterPro" id="IPR027268">
    <property type="entry name" value="Peptidase_M4/M1_CTD_sf"/>
</dbReference>
<feature type="domain" description="Peptidase M4 C-terminal" evidence="9">
    <location>
        <begin position="944"/>
        <end position="1137"/>
    </location>
</feature>
<dbReference type="SUPFAM" id="SSF55486">
    <property type="entry name" value="Metalloproteases ('zincins'), catalytic domain"/>
    <property type="match status" value="1"/>
</dbReference>
<dbReference type="Pfam" id="PF02868">
    <property type="entry name" value="Peptidase_M4_C"/>
    <property type="match status" value="1"/>
</dbReference>
<evidence type="ECO:0000256" key="1">
    <source>
        <dbReference type="ARBA" id="ARBA00022670"/>
    </source>
</evidence>
<organism evidence="10 11">
    <name type="scientific">Bathymodiolus thermophilus thioautotrophic gill symbiont</name>
    <dbReference type="NCBI Taxonomy" id="2360"/>
    <lineage>
        <taxon>Bacteria</taxon>
        <taxon>Pseudomonadati</taxon>
        <taxon>Pseudomonadota</taxon>
        <taxon>Gammaproteobacteria</taxon>
        <taxon>sulfur-oxidizing symbionts</taxon>
    </lineage>
</organism>
<dbReference type="EMBL" id="CP024634">
    <property type="protein sequence ID" value="AYQ57002.1"/>
    <property type="molecule type" value="Genomic_DNA"/>
</dbReference>
<evidence type="ECO:0000313" key="10">
    <source>
        <dbReference type="EMBL" id="AYQ57002.1"/>
    </source>
</evidence>
<name>A0A3G3INF5_9GAMM</name>
<evidence type="ECO:0000256" key="5">
    <source>
        <dbReference type="ARBA" id="ARBA00023049"/>
    </source>
</evidence>
<gene>
    <name evidence="10" type="ORF">MS2017_1307</name>
</gene>
<accession>A0A3G3INF5</accession>